<dbReference type="GO" id="GO:0022857">
    <property type="term" value="F:transmembrane transporter activity"/>
    <property type="evidence" value="ECO:0007669"/>
    <property type="project" value="InterPro"/>
</dbReference>
<dbReference type="InterPro" id="IPR005828">
    <property type="entry name" value="MFS_sugar_transport-like"/>
</dbReference>
<proteinExistence type="predicted"/>
<evidence type="ECO:0000313" key="12">
    <source>
        <dbReference type="Proteomes" id="UP000801492"/>
    </source>
</evidence>
<feature type="domain" description="Major facilitator superfamily (MFS) profile" evidence="10">
    <location>
        <begin position="25"/>
        <end position="452"/>
    </location>
</feature>
<dbReference type="OrthoDB" id="6133115at2759"/>
<evidence type="ECO:0000256" key="6">
    <source>
        <dbReference type="ARBA" id="ARBA00022989"/>
    </source>
</evidence>
<gene>
    <name evidence="11" type="ORF">ILUMI_21228</name>
</gene>
<dbReference type="PROSITE" id="PS00216">
    <property type="entry name" value="SUGAR_TRANSPORT_1"/>
    <property type="match status" value="1"/>
</dbReference>
<evidence type="ECO:0000256" key="4">
    <source>
        <dbReference type="ARBA" id="ARBA00022597"/>
    </source>
</evidence>
<dbReference type="Gene3D" id="1.20.1250.20">
    <property type="entry name" value="MFS general substrate transporter like domains"/>
    <property type="match status" value="1"/>
</dbReference>
<feature type="transmembrane region" description="Helical" evidence="9">
    <location>
        <begin position="424"/>
        <end position="448"/>
    </location>
</feature>
<feature type="transmembrane region" description="Helical" evidence="9">
    <location>
        <begin position="94"/>
        <end position="112"/>
    </location>
</feature>
<evidence type="ECO:0000256" key="9">
    <source>
        <dbReference type="SAM" id="Phobius"/>
    </source>
</evidence>
<reference evidence="11" key="1">
    <citation type="submission" date="2019-08" db="EMBL/GenBank/DDBJ databases">
        <title>The genome of the North American firefly Photinus pyralis.</title>
        <authorList>
            <consortium name="Photinus pyralis genome working group"/>
            <person name="Fallon T.R."/>
            <person name="Sander Lower S.E."/>
            <person name="Weng J.-K."/>
        </authorList>
    </citation>
    <scope>NUCLEOTIDE SEQUENCE</scope>
    <source>
        <strain evidence="11">TRF0915ILg1</strain>
        <tissue evidence="11">Whole body</tissue>
    </source>
</reference>
<organism evidence="11 12">
    <name type="scientific">Ignelater luminosus</name>
    <name type="common">Cucubano</name>
    <name type="synonym">Pyrophorus luminosus</name>
    <dbReference type="NCBI Taxonomy" id="2038154"/>
    <lineage>
        <taxon>Eukaryota</taxon>
        <taxon>Metazoa</taxon>
        <taxon>Ecdysozoa</taxon>
        <taxon>Arthropoda</taxon>
        <taxon>Hexapoda</taxon>
        <taxon>Insecta</taxon>
        <taxon>Pterygota</taxon>
        <taxon>Neoptera</taxon>
        <taxon>Endopterygota</taxon>
        <taxon>Coleoptera</taxon>
        <taxon>Polyphaga</taxon>
        <taxon>Elateriformia</taxon>
        <taxon>Elateroidea</taxon>
        <taxon>Elateridae</taxon>
        <taxon>Agrypninae</taxon>
        <taxon>Pyrophorini</taxon>
        <taxon>Ignelater</taxon>
    </lineage>
</organism>
<dbReference type="SUPFAM" id="SSF103473">
    <property type="entry name" value="MFS general substrate transporter"/>
    <property type="match status" value="1"/>
</dbReference>
<feature type="transmembrane region" description="Helical" evidence="9">
    <location>
        <begin position="152"/>
        <end position="174"/>
    </location>
</feature>
<keyword evidence="4" id="KW-0762">Sugar transport</keyword>
<keyword evidence="8" id="KW-0325">Glycoprotein</keyword>
<keyword evidence="3" id="KW-1003">Cell membrane</keyword>
<feature type="transmembrane region" description="Helical" evidence="9">
    <location>
        <begin position="20"/>
        <end position="42"/>
    </location>
</feature>
<feature type="transmembrane region" description="Helical" evidence="9">
    <location>
        <begin position="326"/>
        <end position="349"/>
    </location>
</feature>
<evidence type="ECO:0000256" key="1">
    <source>
        <dbReference type="ARBA" id="ARBA00004651"/>
    </source>
</evidence>
<dbReference type="PROSITE" id="PS50850">
    <property type="entry name" value="MFS"/>
    <property type="match status" value="1"/>
</dbReference>
<sequence>MMTQSTNTKYRENGTRGNYYFQFLVMLTATLSSICGGMQHGWSSPSLPQLLSNTSTIQVTSEEGSWAAVMSLIGAVGGSPVAVLILDVIGRKKVILLSCMPHIIAWIMIAYAKSIETIFSARFIAGISNGLIVTTLIMYLGEIADPKVRGALCSSVPVTWIFGIFLINLIGSYLSIKTTALISLALPLLCLITFVWMPESPYYLIMKGNIQQASANLKTLKRMDNVRPDLEKMITAVKKQKENSGRYLDLFTVESHRKAFVIAIILRLTQQFSGISAITFYAQIIFEEAGSLSILSAREASLVYFAIEIILCVCCSMTVDRVGRRPLLVISLIGVGFSLLIEGSYFYLLDECNIDLNNFKWVPLVALIGYVIFFSLGMEPVLAAILSEIFPINVKPFALCLVEICCCLSATGASKFFQITKDSFGLYVPFFSFSVVAVLALIFIILFVPETKGKTLEEIQDELKGLKVKSDKECTEMLESFKIFPDL</sequence>
<dbReference type="InterPro" id="IPR003663">
    <property type="entry name" value="Sugar/inositol_transpt"/>
</dbReference>
<feature type="transmembrane region" description="Helical" evidence="9">
    <location>
        <begin position="118"/>
        <end position="140"/>
    </location>
</feature>
<keyword evidence="5 9" id="KW-0812">Transmembrane</keyword>
<dbReference type="AlphaFoldDB" id="A0A8K0CGV6"/>
<accession>A0A8K0CGV6</accession>
<dbReference type="FunFam" id="1.20.1250.20:FF:000218">
    <property type="entry name" value="facilitated trehalose transporter Tret1"/>
    <property type="match status" value="1"/>
</dbReference>
<dbReference type="InterPro" id="IPR050549">
    <property type="entry name" value="MFS_Trehalose_Transporter"/>
</dbReference>
<dbReference type="PROSITE" id="PS00217">
    <property type="entry name" value="SUGAR_TRANSPORT_2"/>
    <property type="match status" value="1"/>
</dbReference>
<evidence type="ECO:0000259" key="10">
    <source>
        <dbReference type="PROSITE" id="PS50850"/>
    </source>
</evidence>
<evidence type="ECO:0000256" key="2">
    <source>
        <dbReference type="ARBA" id="ARBA00022448"/>
    </source>
</evidence>
<dbReference type="InterPro" id="IPR020846">
    <property type="entry name" value="MFS_dom"/>
</dbReference>
<feature type="transmembrane region" description="Helical" evidence="9">
    <location>
        <begin position="180"/>
        <end position="197"/>
    </location>
</feature>
<feature type="transmembrane region" description="Helical" evidence="9">
    <location>
        <begin position="361"/>
        <end position="385"/>
    </location>
</feature>
<keyword evidence="6 9" id="KW-1133">Transmembrane helix</keyword>
<evidence type="ECO:0000256" key="7">
    <source>
        <dbReference type="ARBA" id="ARBA00023136"/>
    </source>
</evidence>
<evidence type="ECO:0000256" key="3">
    <source>
        <dbReference type="ARBA" id="ARBA00022475"/>
    </source>
</evidence>
<dbReference type="PANTHER" id="PTHR48021:SF46">
    <property type="entry name" value="MAJOR FACILITATOR SUPERFAMILY (MFS) PROFILE DOMAIN-CONTAINING PROTEIN"/>
    <property type="match status" value="1"/>
</dbReference>
<evidence type="ECO:0000256" key="8">
    <source>
        <dbReference type="ARBA" id="ARBA00023180"/>
    </source>
</evidence>
<keyword evidence="2" id="KW-0813">Transport</keyword>
<protein>
    <recommendedName>
        <fullName evidence="10">Major facilitator superfamily (MFS) profile domain-containing protein</fullName>
    </recommendedName>
</protein>
<comment type="subcellular location">
    <subcellularLocation>
        <location evidence="1">Cell membrane</location>
        <topology evidence="1">Multi-pass membrane protein</topology>
    </subcellularLocation>
</comment>
<dbReference type="GO" id="GO:0005886">
    <property type="term" value="C:plasma membrane"/>
    <property type="evidence" value="ECO:0007669"/>
    <property type="project" value="UniProtKB-SubCell"/>
</dbReference>
<keyword evidence="12" id="KW-1185">Reference proteome</keyword>
<dbReference type="PRINTS" id="PR00171">
    <property type="entry name" value="SUGRTRNSPORT"/>
</dbReference>
<dbReference type="InterPro" id="IPR036259">
    <property type="entry name" value="MFS_trans_sf"/>
</dbReference>
<dbReference type="Proteomes" id="UP000801492">
    <property type="component" value="Unassembled WGS sequence"/>
</dbReference>
<evidence type="ECO:0000313" key="11">
    <source>
        <dbReference type="EMBL" id="KAF2884951.1"/>
    </source>
</evidence>
<keyword evidence="7 9" id="KW-0472">Membrane</keyword>
<feature type="transmembrane region" description="Helical" evidence="9">
    <location>
        <begin position="66"/>
        <end position="87"/>
    </location>
</feature>
<name>A0A8K0CGV6_IGNLU</name>
<dbReference type="EMBL" id="VTPC01090045">
    <property type="protein sequence ID" value="KAF2884951.1"/>
    <property type="molecule type" value="Genomic_DNA"/>
</dbReference>
<evidence type="ECO:0000256" key="5">
    <source>
        <dbReference type="ARBA" id="ARBA00022692"/>
    </source>
</evidence>
<comment type="caution">
    <text evidence="11">The sequence shown here is derived from an EMBL/GenBank/DDBJ whole genome shotgun (WGS) entry which is preliminary data.</text>
</comment>
<dbReference type="Pfam" id="PF00083">
    <property type="entry name" value="Sugar_tr"/>
    <property type="match status" value="1"/>
</dbReference>
<dbReference type="PANTHER" id="PTHR48021">
    <property type="match status" value="1"/>
</dbReference>
<dbReference type="InterPro" id="IPR005829">
    <property type="entry name" value="Sugar_transporter_CS"/>
</dbReference>